<feature type="transmembrane region" description="Helical" evidence="1">
    <location>
        <begin position="92"/>
        <end position="112"/>
    </location>
</feature>
<dbReference type="EMBL" id="JELY01002470">
    <property type="protein sequence ID" value="KYF52433.1"/>
    <property type="molecule type" value="Genomic_DNA"/>
</dbReference>
<gene>
    <name evidence="2" type="ORF">BE08_03305</name>
</gene>
<keyword evidence="1" id="KW-0472">Membrane</keyword>
<name>A0A150P9R6_SORCE</name>
<keyword evidence="1" id="KW-0812">Transmembrane</keyword>
<evidence type="ECO:0000313" key="3">
    <source>
        <dbReference type="Proteomes" id="UP000075420"/>
    </source>
</evidence>
<reference evidence="2 3" key="1">
    <citation type="submission" date="2014-02" db="EMBL/GenBank/DDBJ databases">
        <title>The small core and large imbalanced accessory genome model reveals a collaborative survival strategy of Sorangium cellulosum strains in nature.</title>
        <authorList>
            <person name="Han K."/>
            <person name="Peng R."/>
            <person name="Blom J."/>
            <person name="Li Y.-Z."/>
        </authorList>
    </citation>
    <scope>NUCLEOTIDE SEQUENCE [LARGE SCALE GENOMIC DNA]</scope>
    <source>
        <strain evidence="2 3">So0157-25</strain>
    </source>
</reference>
<dbReference type="Proteomes" id="UP000075420">
    <property type="component" value="Unassembled WGS sequence"/>
</dbReference>
<organism evidence="2 3">
    <name type="scientific">Sorangium cellulosum</name>
    <name type="common">Polyangium cellulosum</name>
    <dbReference type="NCBI Taxonomy" id="56"/>
    <lineage>
        <taxon>Bacteria</taxon>
        <taxon>Pseudomonadati</taxon>
        <taxon>Myxococcota</taxon>
        <taxon>Polyangia</taxon>
        <taxon>Polyangiales</taxon>
        <taxon>Polyangiaceae</taxon>
        <taxon>Sorangium</taxon>
    </lineage>
</organism>
<sequence length="115" mass="11938">MVETASVLAAYFAFALLHAARPERIPFGVASRLRGRRAWGVGARVLAVASFSLSVALWRLAEAGPAALLVALTALLVAATLFVLLAPIWPRAVFGLAVLCPPAIAALSLLGARHG</sequence>
<proteinExistence type="predicted"/>
<evidence type="ECO:0000256" key="1">
    <source>
        <dbReference type="SAM" id="Phobius"/>
    </source>
</evidence>
<protein>
    <submittedName>
        <fullName evidence="2">Uncharacterized protein</fullName>
    </submittedName>
</protein>
<comment type="caution">
    <text evidence="2">The sequence shown here is derived from an EMBL/GenBank/DDBJ whole genome shotgun (WGS) entry which is preliminary data.</text>
</comment>
<feature type="transmembrane region" description="Helical" evidence="1">
    <location>
        <begin position="65"/>
        <end position="86"/>
    </location>
</feature>
<evidence type="ECO:0000313" key="2">
    <source>
        <dbReference type="EMBL" id="KYF52433.1"/>
    </source>
</evidence>
<dbReference type="AlphaFoldDB" id="A0A150P9R6"/>
<accession>A0A150P9R6</accession>
<feature type="transmembrane region" description="Helical" evidence="1">
    <location>
        <begin position="38"/>
        <end position="58"/>
    </location>
</feature>
<keyword evidence="1" id="KW-1133">Transmembrane helix</keyword>